<proteinExistence type="predicted"/>
<dbReference type="EMBL" id="BAABGA010000035">
    <property type="protein sequence ID" value="GAA4455860.1"/>
    <property type="molecule type" value="Genomic_DNA"/>
</dbReference>
<name>A0ABP8MTM9_9BACT</name>
<protein>
    <recommendedName>
        <fullName evidence="1">NrS-1 polymerase-like HBD domain-containing protein</fullName>
    </recommendedName>
</protein>
<dbReference type="Proteomes" id="UP001500840">
    <property type="component" value="Unassembled WGS sequence"/>
</dbReference>
<keyword evidence="3" id="KW-1185">Reference proteome</keyword>
<dbReference type="RefSeq" id="WP_345323373.1">
    <property type="nucleotide sequence ID" value="NZ_BAABGA010000035.1"/>
</dbReference>
<evidence type="ECO:0000313" key="2">
    <source>
        <dbReference type="EMBL" id="GAA4455860.1"/>
    </source>
</evidence>
<sequence>MTAAIQMKARNIPGQLRQYDQWVGWKYHSDISNGQDRKRKVPVNPKTGRFAKVTDRTTWTCFDEAVEFALSSKEQLEGVGFVFTDGDPFVGIDLDDVIDPVQLQIVHWAQSVLDSLDTYTEVSPSGTGVKAIATTDSPVRSRRRSSPGIEIYSSSRFFTITGSIIGANPEINNRTKELAVMADTYFPEPPSPQPQMVLDRVRQTVTDEEILDKATNSRNGSKFLQLWNGETKGHDGNQSQADLGLCRLLAFWCGPNDQQIDHLFRQSGLFRSKWDERHFSNGATYGTETIRKAILAQGDAFYRWPIPLNKPKPATSS</sequence>
<gene>
    <name evidence="2" type="ORF">GCM10023156_30570</name>
</gene>
<accession>A0ABP8MTM9</accession>
<organism evidence="2 3">
    <name type="scientific">Novipirellula rosea</name>
    <dbReference type="NCBI Taxonomy" id="1031540"/>
    <lineage>
        <taxon>Bacteria</taxon>
        <taxon>Pseudomonadati</taxon>
        <taxon>Planctomycetota</taxon>
        <taxon>Planctomycetia</taxon>
        <taxon>Pirellulales</taxon>
        <taxon>Pirellulaceae</taxon>
        <taxon>Novipirellula</taxon>
    </lineage>
</organism>
<feature type="domain" description="NrS-1 polymerase-like HBD" evidence="1">
    <location>
        <begin position="238"/>
        <end position="299"/>
    </location>
</feature>
<comment type="caution">
    <text evidence="2">The sequence shown here is derived from an EMBL/GenBank/DDBJ whole genome shotgun (WGS) entry which is preliminary data.</text>
</comment>
<dbReference type="InterPro" id="IPR054468">
    <property type="entry name" value="NrSPol-like_HBD"/>
</dbReference>
<reference evidence="3" key="1">
    <citation type="journal article" date="2019" name="Int. J. Syst. Evol. Microbiol.">
        <title>The Global Catalogue of Microorganisms (GCM) 10K type strain sequencing project: providing services to taxonomists for standard genome sequencing and annotation.</title>
        <authorList>
            <consortium name="The Broad Institute Genomics Platform"/>
            <consortium name="The Broad Institute Genome Sequencing Center for Infectious Disease"/>
            <person name="Wu L."/>
            <person name="Ma J."/>
        </authorList>
    </citation>
    <scope>NUCLEOTIDE SEQUENCE [LARGE SCALE GENOMIC DNA]</scope>
    <source>
        <strain evidence="3">JCM 17759</strain>
    </source>
</reference>
<evidence type="ECO:0000259" key="1">
    <source>
        <dbReference type="Pfam" id="PF22763"/>
    </source>
</evidence>
<dbReference type="Pfam" id="PF22763">
    <property type="entry name" value="NrS1-1_pol-like_HBD"/>
    <property type="match status" value="1"/>
</dbReference>
<evidence type="ECO:0000313" key="3">
    <source>
        <dbReference type="Proteomes" id="UP001500840"/>
    </source>
</evidence>